<evidence type="ECO:0000313" key="2">
    <source>
        <dbReference type="Proteomes" id="UP000673821"/>
    </source>
</evidence>
<reference evidence="1 2" key="1">
    <citation type="submission" date="2021-02" db="EMBL/GenBank/DDBJ databases">
        <authorList>
            <person name="Vanwijnsberghe S."/>
        </authorList>
    </citation>
    <scope>NUCLEOTIDE SEQUENCE [LARGE SCALE GENOMIC DNA]</scope>
    <source>
        <strain evidence="1 2">R-69776</strain>
    </source>
</reference>
<dbReference type="InterPro" id="IPR007833">
    <property type="entry name" value="Capsule_polysaccharide_synth"/>
</dbReference>
<gene>
    <name evidence="1" type="ORF">R69776_06710</name>
</gene>
<organism evidence="1 2">
    <name type="scientific">Paraburkholderia nemoris</name>
    <dbReference type="NCBI Taxonomy" id="2793076"/>
    <lineage>
        <taxon>Bacteria</taxon>
        <taxon>Pseudomonadati</taxon>
        <taxon>Pseudomonadota</taxon>
        <taxon>Betaproteobacteria</taxon>
        <taxon>Burkholderiales</taxon>
        <taxon>Burkholderiaceae</taxon>
        <taxon>Paraburkholderia</taxon>
    </lineage>
</organism>
<proteinExistence type="predicted"/>
<protein>
    <recommendedName>
        <fullName evidence="3">Capsular biosynthesis protein</fullName>
    </recommendedName>
</protein>
<dbReference type="RefSeq" id="WP_200660603.1">
    <property type="nucleotide sequence ID" value="NZ_CAJNBH010000026.1"/>
</dbReference>
<dbReference type="Proteomes" id="UP000673821">
    <property type="component" value="Unassembled WGS sequence"/>
</dbReference>
<accession>A0ABN7N1H2</accession>
<keyword evidence="2" id="KW-1185">Reference proteome</keyword>
<evidence type="ECO:0000313" key="1">
    <source>
        <dbReference type="EMBL" id="CAE6833617.1"/>
    </source>
</evidence>
<dbReference type="CDD" id="cd16441">
    <property type="entry name" value="beta_Kdo_transferase_KpsS"/>
    <property type="match status" value="1"/>
</dbReference>
<dbReference type="Pfam" id="PF05159">
    <property type="entry name" value="Capsule_synth"/>
    <property type="match status" value="1"/>
</dbReference>
<name>A0ABN7N1H2_9BURK</name>
<sequence length="402" mass="45744">MHHSFLALQGTASPFFSRLATALRERGHAVRRVNFCGGDLAYAGIGDAWNFRDQASQLTDWYVKRVKAGNFTDVIMFGDCREIHRHMHPIAQANGMRVHVFEEGYVRPHWLTLEKHGVNGRSQLPRDPAWYLDQRRFIPPSPAGRPTGYNLYERAFHDIRYRSANTLFATRFPHYRSHRPRNGFFEYSGLAARALRQRQHHRDSDKVTRDLLDAGHAYYIFPLQLNSDAQIVVHSPFDGVREAITKVLRSFAQHAPADSWLVIKNHPLDTGLIDYRRHSEQLARELGVADRLHFIDAGHLPTLLDHARGAVVVNSTVGLSALHHRRPLIALGTAIYSMPGLTWQGSLDDFWLHGEQPDMHLYQAFLDYVVHHTQINGDFYTRTGIAMATAGAVQRLEAAARA</sequence>
<dbReference type="EMBL" id="CAJNBH010000026">
    <property type="protein sequence ID" value="CAE6833617.1"/>
    <property type="molecule type" value="Genomic_DNA"/>
</dbReference>
<comment type="caution">
    <text evidence="1">The sequence shown here is derived from an EMBL/GenBank/DDBJ whole genome shotgun (WGS) entry which is preliminary data.</text>
</comment>
<evidence type="ECO:0008006" key="3">
    <source>
        <dbReference type="Google" id="ProtNLM"/>
    </source>
</evidence>